<feature type="region of interest" description="Disordered" evidence="1">
    <location>
        <begin position="37"/>
        <end position="70"/>
    </location>
</feature>
<dbReference type="Proteomes" id="UP001151760">
    <property type="component" value="Unassembled WGS sequence"/>
</dbReference>
<organism evidence="2 3">
    <name type="scientific">Tanacetum coccineum</name>
    <dbReference type="NCBI Taxonomy" id="301880"/>
    <lineage>
        <taxon>Eukaryota</taxon>
        <taxon>Viridiplantae</taxon>
        <taxon>Streptophyta</taxon>
        <taxon>Embryophyta</taxon>
        <taxon>Tracheophyta</taxon>
        <taxon>Spermatophyta</taxon>
        <taxon>Magnoliopsida</taxon>
        <taxon>eudicotyledons</taxon>
        <taxon>Gunneridae</taxon>
        <taxon>Pentapetalae</taxon>
        <taxon>asterids</taxon>
        <taxon>campanulids</taxon>
        <taxon>Asterales</taxon>
        <taxon>Asteraceae</taxon>
        <taxon>Asteroideae</taxon>
        <taxon>Anthemideae</taxon>
        <taxon>Anthemidinae</taxon>
        <taxon>Tanacetum</taxon>
    </lineage>
</organism>
<evidence type="ECO:0000313" key="3">
    <source>
        <dbReference type="Proteomes" id="UP001151760"/>
    </source>
</evidence>
<sequence>MEEIDLFLASDDSMPPGIEIDDYDSEGDIHFLEELLSSDSPPLPENESFSLDHFDDPSLPRPPPEPPDVEICLILSPMRVIS</sequence>
<feature type="compositionally biased region" description="Low complexity" evidence="1">
    <location>
        <begin position="37"/>
        <end position="48"/>
    </location>
</feature>
<evidence type="ECO:0000256" key="1">
    <source>
        <dbReference type="SAM" id="MobiDB-lite"/>
    </source>
</evidence>
<protein>
    <recommendedName>
        <fullName evidence="4">Reverse transcriptase domain-containing protein</fullName>
    </recommendedName>
</protein>
<evidence type="ECO:0008006" key="4">
    <source>
        <dbReference type="Google" id="ProtNLM"/>
    </source>
</evidence>
<gene>
    <name evidence="2" type="ORF">Tco_1044065</name>
</gene>
<keyword evidence="3" id="KW-1185">Reference proteome</keyword>
<reference evidence="2" key="1">
    <citation type="journal article" date="2022" name="Int. J. Mol. Sci.">
        <title>Draft Genome of Tanacetum Coccineum: Genomic Comparison of Closely Related Tanacetum-Family Plants.</title>
        <authorList>
            <person name="Yamashiro T."/>
            <person name="Shiraishi A."/>
            <person name="Nakayama K."/>
            <person name="Satake H."/>
        </authorList>
    </citation>
    <scope>NUCLEOTIDE SEQUENCE</scope>
</reference>
<proteinExistence type="predicted"/>
<comment type="caution">
    <text evidence="2">The sequence shown here is derived from an EMBL/GenBank/DDBJ whole genome shotgun (WGS) entry which is preliminary data.</text>
</comment>
<dbReference type="EMBL" id="BQNB010018702">
    <property type="protein sequence ID" value="GJT77340.1"/>
    <property type="molecule type" value="Genomic_DNA"/>
</dbReference>
<name>A0ABQ5GQ16_9ASTR</name>
<accession>A0ABQ5GQ16</accession>
<evidence type="ECO:0000313" key="2">
    <source>
        <dbReference type="EMBL" id="GJT77340.1"/>
    </source>
</evidence>
<reference evidence="2" key="2">
    <citation type="submission" date="2022-01" db="EMBL/GenBank/DDBJ databases">
        <authorList>
            <person name="Yamashiro T."/>
            <person name="Shiraishi A."/>
            <person name="Satake H."/>
            <person name="Nakayama K."/>
        </authorList>
    </citation>
    <scope>NUCLEOTIDE SEQUENCE</scope>
</reference>